<dbReference type="RefSeq" id="WP_241062052.1">
    <property type="nucleotide sequence ID" value="NZ_JAKWJU010000002.1"/>
</dbReference>
<sequence length="171" mass="18812">MANLIARITDPRMFIDATTIDILDEEMAVFEPDYARNGILDARAEGSAAAVICATEIGDLTVTAELWDGAPPLETDGWEDVAEVPVRWLTDVMEIGGEGTSLDEEPLLPIPGPGDYRIRVSGKNRDYDDPRAETDPAEEYLIQVWPSEGARDSGVTHKQTSRIGRRRREGA</sequence>
<accession>A0ABS9T4M2</accession>
<name>A0ABS9T4M2_9ACTN</name>
<reference evidence="2" key="1">
    <citation type="submission" date="2022-03" db="EMBL/GenBank/DDBJ databases">
        <authorList>
            <person name="Santos J.D.N."/>
            <person name="Kallscheuer N."/>
            <person name="Jogler C."/>
            <person name="Lage O.M."/>
        </authorList>
    </citation>
    <scope>NUCLEOTIDE SEQUENCE</scope>
    <source>
        <strain evidence="2">M600PL45_2</strain>
    </source>
</reference>
<dbReference type="Proteomes" id="UP001166784">
    <property type="component" value="Unassembled WGS sequence"/>
</dbReference>
<comment type="caution">
    <text evidence="2">The sequence shown here is derived from an EMBL/GenBank/DDBJ whole genome shotgun (WGS) entry which is preliminary data.</text>
</comment>
<dbReference type="EMBL" id="JAKWJU010000002">
    <property type="protein sequence ID" value="MCH6163221.1"/>
    <property type="molecule type" value="Genomic_DNA"/>
</dbReference>
<protein>
    <submittedName>
        <fullName evidence="2">Uncharacterized protein</fullName>
    </submittedName>
</protein>
<feature type="region of interest" description="Disordered" evidence="1">
    <location>
        <begin position="98"/>
        <end position="171"/>
    </location>
</feature>
<keyword evidence="3" id="KW-1185">Reference proteome</keyword>
<organism evidence="2 3">
    <name type="scientific">Streptomyces marispadix</name>
    <dbReference type="NCBI Taxonomy" id="2922868"/>
    <lineage>
        <taxon>Bacteria</taxon>
        <taxon>Bacillati</taxon>
        <taxon>Actinomycetota</taxon>
        <taxon>Actinomycetes</taxon>
        <taxon>Kitasatosporales</taxon>
        <taxon>Streptomycetaceae</taxon>
        <taxon>Streptomyces</taxon>
    </lineage>
</organism>
<feature type="compositionally biased region" description="Basic and acidic residues" evidence="1">
    <location>
        <begin position="123"/>
        <end position="134"/>
    </location>
</feature>
<evidence type="ECO:0000313" key="2">
    <source>
        <dbReference type="EMBL" id="MCH6163221.1"/>
    </source>
</evidence>
<gene>
    <name evidence="2" type="ORF">MMA15_23370</name>
</gene>
<evidence type="ECO:0000313" key="3">
    <source>
        <dbReference type="Proteomes" id="UP001166784"/>
    </source>
</evidence>
<feature type="compositionally biased region" description="Basic residues" evidence="1">
    <location>
        <begin position="159"/>
        <end position="171"/>
    </location>
</feature>
<proteinExistence type="predicted"/>
<evidence type="ECO:0000256" key="1">
    <source>
        <dbReference type="SAM" id="MobiDB-lite"/>
    </source>
</evidence>
<reference evidence="2" key="2">
    <citation type="journal article" date="2023" name="Int. J. Syst. Evol. Microbiol.">
        <title>Streptomyces marispadix sp. nov., isolated from marine beach sediment of the Northern Coast of Portugal.</title>
        <authorList>
            <person name="dos Santos J.D.N."/>
            <person name="Vitorino I.R."/>
            <person name="Kallscheuer N."/>
            <person name="Srivastava A."/>
            <person name="Krautwurst S."/>
            <person name="Marz M."/>
            <person name="Jogler C."/>
            <person name="Lobo Da Cunha A."/>
            <person name="Catita J."/>
            <person name="Goncalves H."/>
            <person name="Gonzalez I."/>
            <person name="Reyes F."/>
            <person name="Lage O.M."/>
        </authorList>
    </citation>
    <scope>NUCLEOTIDE SEQUENCE</scope>
    <source>
        <strain evidence="2">M600PL45_2</strain>
    </source>
</reference>